<dbReference type="PATRIC" id="fig|649747.3.peg.4220"/>
<dbReference type="RefSeq" id="WP_021624105.1">
    <property type="nucleotide sequence ID" value="NZ_KE952892.1"/>
</dbReference>
<dbReference type="GeneID" id="92841191"/>
<protein>
    <submittedName>
        <fullName evidence="1">Uncharacterized protein</fullName>
    </submittedName>
</protein>
<gene>
    <name evidence="1" type="ORF">HMPREF0083_04689</name>
</gene>
<dbReference type="AlphaFoldDB" id="U1WY89"/>
<evidence type="ECO:0000313" key="2">
    <source>
        <dbReference type="Proteomes" id="UP000016511"/>
    </source>
</evidence>
<comment type="caution">
    <text evidence="1">The sequence shown here is derived from an EMBL/GenBank/DDBJ whole genome shotgun (WGS) entry which is preliminary data.</text>
</comment>
<sequence>MKERSMVDEIIQAAAEEAEIHPEQSHRCIMAAFRRISEVTLQQGGIDLSCFIPGMHTSHLATSTRGGMVS</sequence>
<dbReference type="EMBL" id="AWSJ01000287">
    <property type="protein sequence ID" value="ERI07218.1"/>
    <property type="molecule type" value="Genomic_DNA"/>
</dbReference>
<organism evidence="1 2">
    <name type="scientific">Aneurinibacillus aneurinilyticus ATCC 12856</name>
    <dbReference type="NCBI Taxonomy" id="649747"/>
    <lineage>
        <taxon>Bacteria</taxon>
        <taxon>Bacillati</taxon>
        <taxon>Bacillota</taxon>
        <taxon>Bacilli</taxon>
        <taxon>Bacillales</taxon>
        <taxon>Paenibacillaceae</taxon>
        <taxon>Aneurinibacillus group</taxon>
        <taxon>Aneurinibacillus</taxon>
    </lineage>
</organism>
<evidence type="ECO:0000313" key="1">
    <source>
        <dbReference type="EMBL" id="ERI07218.1"/>
    </source>
</evidence>
<proteinExistence type="predicted"/>
<dbReference type="STRING" id="649747.HMPREF0083_04689"/>
<reference evidence="1 2" key="1">
    <citation type="submission" date="2013-08" db="EMBL/GenBank/DDBJ databases">
        <authorList>
            <person name="Weinstock G."/>
            <person name="Sodergren E."/>
            <person name="Wylie T."/>
            <person name="Fulton L."/>
            <person name="Fulton R."/>
            <person name="Fronick C."/>
            <person name="O'Laughlin M."/>
            <person name="Godfrey J."/>
            <person name="Miner T."/>
            <person name="Herter B."/>
            <person name="Appelbaum E."/>
            <person name="Cordes M."/>
            <person name="Lek S."/>
            <person name="Wollam A."/>
            <person name="Pepin K.H."/>
            <person name="Palsikar V.B."/>
            <person name="Mitreva M."/>
            <person name="Wilson R.K."/>
        </authorList>
    </citation>
    <scope>NUCLEOTIDE SEQUENCE [LARGE SCALE GENOMIC DNA]</scope>
    <source>
        <strain evidence="1 2">ATCC 12856</strain>
    </source>
</reference>
<dbReference type="Proteomes" id="UP000016511">
    <property type="component" value="Unassembled WGS sequence"/>
</dbReference>
<keyword evidence="2" id="KW-1185">Reference proteome</keyword>
<accession>U1WY89</accession>
<dbReference type="HOGENOM" id="CLU_2748948_0_0_9"/>
<name>U1WY89_ANEAE</name>